<sequence>MDGSDTDTMDTHTECRPTAVLMSGLAHRQTSLQQQGDCPMVDAGPVLFLPKDKSSSNSRHPPMETQQLPEQPAYSYYDDGQSSAHEASRWSDVPPLPSQQQQQHSNSNNNSILTVLNLHYPMECAPLLPTPHMLQPQMIPLSHHNQSQPLSVSMLSISHHQWNPHSYRRFNRAAGQTRLSASCKSSRSYQQQQVAFDINLASQDHPHYDYSYPITSTIYDGYCAGEDWHEVQSAADSIDTGASTEINSTVESLLTQSSRASSLPNEPSSEERRLEQRQKQIDYGKNTIGYLRYLECIPKNKRRKGDPETPERHRKCSKRAWDAHVRSWRRRLHQYDPPGDSSFDGEVDVGQHAVLELGHFSETSVNLSEMGLYDGVKRMSECALSRTDLPTSSSAFDTIV</sequence>
<dbReference type="PANTHER" id="PTHR17408">
    <property type="entry name" value="HISTONE RNA HAIRPIN-BINDING PROTEIN"/>
    <property type="match status" value="1"/>
</dbReference>
<dbReference type="Proteomes" id="UP001648503">
    <property type="component" value="Unassembled WGS sequence"/>
</dbReference>
<keyword evidence="6" id="KW-1185">Reference proteome</keyword>
<gene>
    <name evidence="5" type="ORF">BASA50_007996</name>
</gene>
<accession>A0ABQ8F5E0</accession>
<evidence type="ECO:0000256" key="3">
    <source>
        <dbReference type="SAM" id="MobiDB-lite"/>
    </source>
</evidence>
<dbReference type="InterPro" id="IPR026502">
    <property type="entry name" value="SLBP1/SLBP2"/>
</dbReference>
<dbReference type="PANTHER" id="PTHR17408:SF0">
    <property type="entry name" value="HISTONE RNA HAIRPIN-BINDING PROTEIN"/>
    <property type="match status" value="1"/>
</dbReference>
<evidence type="ECO:0000256" key="2">
    <source>
        <dbReference type="ARBA" id="ARBA00022884"/>
    </source>
</evidence>
<evidence type="ECO:0000313" key="5">
    <source>
        <dbReference type="EMBL" id="KAH6592547.1"/>
    </source>
</evidence>
<feature type="compositionally biased region" description="Polar residues" evidence="3">
    <location>
        <begin position="252"/>
        <end position="267"/>
    </location>
</feature>
<comment type="caution">
    <text evidence="5">The sequence shown here is derived from an EMBL/GenBank/DDBJ whole genome shotgun (WGS) entry which is preliminary data.</text>
</comment>
<name>A0ABQ8F5E0_9FUNG</name>
<evidence type="ECO:0000259" key="4">
    <source>
        <dbReference type="Pfam" id="PF15247"/>
    </source>
</evidence>
<proteinExistence type="inferred from homology"/>
<reference evidence="5 6" key="1">
    <citation type="submission" date="2021-02" db="EMBL/GenBank/DDBJ databases">
        <title>Variation within the Batrachochytrium salamandrivorans European outbreak.</title>
        <authorList>
            <person name="Kelly M."/>
            <person name="Pasmans F."/>
            <person name="Shea T.P."/>
            <person name="Munoz J.F."/>
            <person name="Carranza S."/>
            <person name="Cuomo C.A."/>
            <person name="Martel A."/>
        </authorList>
    </citation>
    <scope>NUCLEOTIDE SEQUENCE [LARGE SCALE GENOMIC DNA]</scope>
    <source>
        <strain evidence="5 6">AMFP18/2</strain>
    </source>
</reference>
<dbReference type="InterPro" id="IPR029344">
    <property type="entry name" value="SLBP_RNA_bind"/>
</dbReference>
<organism evidence="5 6">
    <name type="scientific">Batrachochytrium salamandrivorans</name>
    <dbReference type="NCBI Taxonomy" id="1357716"/>
    <lineage>
        <taxon>Eukaryota</taxon>
        <taxon>Fungi</taxon>
        <taxon>Fungi incertae sedis</taxon>
        <taxon>Chytridiomycota</taxon>
        <taxon>Chytridiomycota incertae sedis</taxon>
        <taxon>Chytridiomycetes</taxon>
        <taxon>Rhizophydiales</taxon>
        <taxon>Rhizophydiales incertae sedis</taxon>
        <taxon>Batrachochytrium</taxon>
    </lineage>
</organism>
<feature type="region of interest" description="Disordered" evidence="3">
    <location>
        <begin position="43"/>
        <end position="106"/>
    </location>
</feature>
<feature type="domain" description="Histone RNA hairpin-binding protein RNA-binding" evidence="4">
    <location>
        <begin position="270"/>
        <end position="337"/>
    </location>
</feature>
<feature type="region of interest" description="Disordered" evidence="3">
    <location>
        <begin position="252"/>
        <end position="276"/>
    </location>
</feature>
<dbReference type="Pfam" id="PF15247">
    <property type="entry name" value="SLBP_RNA_bind"/>
    <property type="match status" value="1"/>
</dbReference>
<keyword evidence="2" id="KW-0694">RNA-binding</keyword>
<evidence type="ECO:0000256" key="1">
    <source>
        <dbReference type="ARBA" id="ARBA00006151"/>
    </source>
</evidence>
<comment type="similarity">
    <text evidence="1">Belongs to the SLBP family.</text>
</comment>
<dbReference type="EMBL" id="JAFCIX010000378">
    <property type="protein sequence ID" value="KAH6592547.1"/>
    <property type="molecule type" value="Genomic_DNA"/>
</dbReference>
<dbReference type="InterPro" id="IPR038294">
    <property type="entry name" value="SLBP_RNA_bind_sf"/>
</dbReference>
<feature type="compositionally biased region" description="Polar residues" evidence="3">
    <location>
        <begin position="55"/>
        <end position="69"/>
    </location>
</feature>
<evidence type="ECO:0000313" key="6">
    <source>
        <dbReference type="Proteomes" id="UP001648503"/>
    </source>
</evidence>
<dbReference type="Gene3D" id="1.10.8.1120">
    <property type="entry name" value="Histone RNA hairpin-binding protein RNA-binding domain"/>
    <property type="match status" value="1"/>
</dbReference>
<protein>
    <recommendedName>
        <fullName evidence="4">Histone RNA hairpin-binding protein RNA-binding domain-containing protein</fullName>
    </recommendedName>
</protein>